<dbReference type="AlphaFoldDB" id="A0A8S1DYB7"/>
<comment type="caution">
    <text evidence="1">The sequence shown here is derived from an EMBL/GenBank/DDBJ whole genome shotgun (WGS) entry which is preliminary data.</text>
</comment>
<name>A0A8S1DYB7_9INSE</name>
<evidence type="ECO:0000313" key="1">
    <source>
        <dbReference type="EMBL" id="CAB3389083.1"/>
    </source>
</evidence>
<dbReference type="Proteomes" id="UP000494165">
    <property type="component" value="Unassembled WGS sequence"/>
</dbReference>
<reference evidence="1 2" key="1">
    <citation type="submission" date="2020-04" db="EMBL/GenBank/DDBJ databases">
        <authorList>
            <person name="Alioto T."/>
            <person name="Alioto T."/>
            <person name="Gomez Garrido J."/>
        </authorList>
    </citation>
    <scope>NUCLEOTIDE SEQUENCE [LARGE SCALE GENOMIC DNA]</scope>
</reference>
<gene>
    <name evidence="1" type="ORF">CLODIP_2_CD07452</name>
</gene>
<evidence type="ECO:0000313" key="2">
    <source>
        <dbReference type="Proteomes" id="UP000494165"/>
    </source>
</evidence>
<sequence>MSFLKKIFAKPGEMKEDEMERILKKLEELGFSGGSSFDQVWVHLVDELKVLGPKTSGQKLQTVAKMILKFQTKTFCFFPIMEFFEGNSRFMVEILQKISGKKEITEFRFLKDDSIKNKKELDEWNDNSLPEILKSDLEKVRVELKNMRDLHTIKIDAYPICLNDLMDLCENLRFLTTVEVVLNHVIHLDVVQSKLVRKSMGHLEIFKYTGVVKNNFYKHISFFEHKLDKFFIRSLPHAKIIGQPGRFVDIKSVVEKMDEHNDESRLTHIAHKMMGHITQPLSTFFPNLNHLQIDWSQTGSQIYKFYGFLMFPELTHLTLIKIPELDFLWSFTLAYRKHRLSDLTVDFKKSPKLSMKTFRGFFMTLRKLVVGVITPLVGGNSVWSLEKFESLKELEISFAVNRDFRGAICVVPICSLFLAPNLEKVRLLGQLAVDAEHLQLVCNRIVNLQNILRKVNHFEMQLLREGSETVIHIRSSELDKKVELCKGISKFYKKKGLIASIKFVCSK</sequence>
<accession>A0A8S1DYB7</accession>
<protein>
    <submittedName>
        <fullName evidence="1">Uncharacterized protein</fullName>
    </submittedName>
</protein>
<organism evidence="1 2">
    <name type="scientific">Cloeon dipterum</name>
    <dbReference type="NCBI Taxonomy" id="197152"/>
    <lineage>
        <taxon>Eukaryota</taxon>
        <taxon>Metazoa</taxon>
        <taxon>Ecdysozoa</taxon>
        <taxon>Arthropoda</taxon>
        <taxon>Hexapoda</taxon>
        <taxon>Insecta</taxon>
        <taxon>Pterygota</taxon>
        <taxon>Palaeoptera</taxon>
        <taxon>Ephemeroptera</taxon>
        <taxon>Pisciforma</taxon>
        <taxon>Baetidae</taxon>
        <taxon>Cloeon</taxon>
    </lineage>
</organism>
<keyword evidence="2" id="KW-1185">Reference proteome</keyword>
<dbReference type="EMBL" id="CADEPI010001173">
    <property type="protein sequence ID" value="CAB3389083.1"/>
    <property type="molecule type" value="Genomic_DNA"/>
</dbReference>
<proteinExistence type="predicted"/>